<gene>
    <name evidence="1" type="ORF">N0392_20015</name>
</gene>
<dbReference type="AlphaFoldDB" id="A0A9Q4CS19"/>
<dbReference type="SUPFAM" id="SSF47413">
    <property type="entry name" value="lambda repressor-like DNA-binding domains"/>
    <property type="match status" value="1"/>
</dbReference>
<dbReference type="EMBL" id="JAPNMI010000019">
    <property type="protein sequence ID" value="MCY0791950.1"/>
    <property type="molecule type" value="Genomic_DNA"/>
</dbReference>
<dbReference type="Gene3D" id="1.10.260.40">
    <property type="entry name" value="lambda repressor-like DNA-binding domains"/>
    <property type="match status" value="1"/>
</dbReference>
<dbReference type="RefSeq" id="WP_096875293.1">
    <property type="nucleotide sequence ID" value="NZ_CAXONK010000018.1"/>
</dbReference>
<accession>A0A9Q4CS19</accession>
<protein>
    <submittedName>
        <fullName evidence="1">Cro/CI family transcriptional regulator</fullName>
    </submittedName>
</protein>
<proteinExistence type="predicted"/>
<organism evidence="1 2">
    <name type="scientific">Morganella morganii</name>
    <name type="common">Proteus morganii</name>
    <dbReference type="NCBI Taxonomy" id="582"/>
    <lineage>
        <taxon>Bacteria</taxon>
        <taxon>Pseudomonadati</taxon>
        <taxon>Pseudomonadota</taxon>
        <taxon>Gammaproteobacteria</taxon>
        <taxon>Enterobacterales</taxon>
        <taxon>Morganellaceae</taxon>
        <taxon>Morganella</taxon>
    </lineage>
</organism>
<dbReference type="Proteomes" id="UP001076655">
    <property type="component" value="Unassembled WGS sequence"/>
</dbReference>
<dbReference type="InterPro" id="IPR010982">
    <property type="entry name" value="Lambda_DNA-bd_dom_sf"/>
</dbReference>
<sequence length="66" mass="7363">MKKEDVINYFGGICKTADALGIKHPSVSGWDEVIPKGRAYEIEKLTNGKLKYNPALYQHSSTEKHG</sequence>
<dbReference type="GO" id="GO:0003677">
    <property type="term" value="F:DNA binding"/>
    <property type="evidence" value="ECO:0007669"/>
    <property type="project" value="InterPro"/>
</dbReference>
<reference evidence="1" key="1">
    <citation type="submission" date="2022-08" db="EMBL/GenBank/DDBJ databases">
        <authorList>
            <person name="Dale J.L."/>
        </authorList>
    </citation>
    <scope>NUCLEOTIDE SEQUENCE</scope>
    <source>
        <strain evidence="1">2022EL-00758</strain>
    </source>
</reference>
<evidence type="ECO:0000313" key="2">
    <source>
        <dbReference type="Proteomes" id="UP001076655"/>
    </source>
</evidence>
<dbReference type="Pfam" id="PF14549">
    <property type="entry name" value="P22_Cro"/>
    <property type="match status" value="1"/>
</dbReference>
<name>A0A9Q4CS19_MORMO</name>
<evidence type="ECO:0000313" key="1">
    <source>
        <dbReference type="EMBL" id="MCY0791950.1"/>
    </source>
</evidence>
<comment type="caution">
    <text evidence="1">The sequence shown here is derived from an EMBL/GenBank/DDBJ whole genome shotgun (WGS) entry which is preliminary data.</text>
</comment>